<evidence type="ECO:0000259" key="3">
    <source>
        <dbReference type="Pfam" id="PF02931"/>
    </source>
</evidence>
<feature type="region of interest" description="Disordered" evidence="1">
    <location>
        <begin position="117"/>
        <end position="139"/>
    </location>
</feature>
<keyword evidence="5" id="KW-1185">Reference proteome</keyword>
<feature type="compositionally biased region" description="Basic and acidic residues" evidence="1">
    <location>
        <begin position="123"/>
        <end position="138"/>
    </location>
</feature>
<evidence type="ECO:0000256" key="1">
    <source>
        <dbReference type="SAM" id="MobiDB-lite"/>
    </source>
</evidence>
<dbReference type="Proteomes" id="UP001164746">
    <property type="component" value="Chromosome 15"/>
</dbReference>
<evidence type="ECO:0000313" key="5">
    <source>
        <dbReference type="Proteomes" id="UP001164746"/>
    </source>
</evidence>
<dbReference type="InterPro" id="IPR006202">
    <property type="entry name" value="Neur_chan_lig-bd"/>
</dbReference>
<dbReference type="Gene3D" id="2.70.170.10">
    <property type="entry name" value="Neurotransmitter-gated ion-channel ligand-binding domain"/>
    <property type="match status" value="1"/>
</dbReference>
<protein>
    <recommendedName>
        <fullName evidence="3">Neurotransmitter-gated ion-channel ligand-binding domain-containing protein</fullName>
    </recommendedName>
</protein>
<evidence type="ECO:0000313" key="4">
    <source>
        <dbReference type="EMBL" id="WAR28460.1"/>
    </source>
</evidence>
<feature type="domain" description="Neurotransmitter-gated ion-channel ligand-binding" evidence="3">
    <location>
        <begin position="8"/>
        <end position="59"/>
    </location>
</feature>
<gene>
    <name evidence="4" type="ORF">MAR_014164</name>
</gene>
<accession>A0ABY7G204</accession>
<sequence length="159" mass="17948">CFFQDIVKQNIHLVGFVFCFWSDPRLSWSPEDYGDMESTVMSITDVWVPPIVLSNATTQGVYLLVIFIICSLETILTVVSCQIHSYKAKGYVPGPVGQKIAAFLAKLSLYRRAKDQPGNVVTPKEDDGNGSPKKKDLVQQEAWTEEAQNKHILYDYEEV</sequence>
<dbReference type="InterPro" id="IPR036734">
    <property type="entry name" value="Neur_chan_lig-bd_sf"/>
</dbReference>
<name>A0ABY7G204_MYAAR</name>
<feature type="transmembrane region" description="Helical" evidence="2">
    <location>
        <begin position="60"/>
        <end position="79"/>
    </location>
</feature>
<organism evidence="4 5">
    <name type="scientific">Mya arenaria</name>
    <name type="common">Soft-shell clam</name>
    <dbReference type="NCBI Taxonomy" id="6604"/>
    <lineage>
        <taxon>Eukaryota</taxon>
        <taxon>Metazoa</taxon>
        <taxon>Spiralia</taxon>
        <taxon>Lophotrochozoa</taxon>
        <taxon>Mollusca</taxon>
        <taxon>Bivalvia</taxon>
        <taxon>Autobranchia</taxon>
        <taxon>Heteroconchia</taxon>
        <taxon>Euheterodonta</taxon>
        <taxon>Imparidentia</taxon>
        <taxon>Neoheterodontei</taxon>
        <taxon>Myida</taxon>
        <taxon>Myoidea</taxon>
        <taxon>Myidae</taxon>
        <taxon>Mya</taxon>
    </lineage>
</organism>
<dbReference type="EMBL" id="CP111026">
    <property type="protein sequence ID" value="WAR28460.1"/>
    <property type="molecule type" value="Genomic_DNA"/>
</dbReference>
<feature type="non-terminal residue" evidence="4">
    <location>
        <position position="1"/>
    </location>
</feature>
<keyword evidence="2" id="KW-0472">Membrane</keyword>
<evidence type="ECO:0000256" key="2">
    <source>
        <dbReference type="SAM" id="Phobius"/>
    </source>
</evidence>
<reference evidence="4" key="1">
    <citation type="submission" date="2022-11" db="EMBL/GenBank/DDBJ databases">
        <title>Centuries of genome instability and evolution in soft-shell clam transmissible cancer (bioRxiv).</title>
        <authorList>
            <person name="Hart S.F.M."/>
            <person name="Yonemitsu M.A."/>
            <person name="Giersch R.M."/>
            <person name="Beal B.F."/>
            <person name="Arriagada G."/>
            <person name="Davis B.W."/>
            <person name="Ostrander E.A."/>
            <person name="Goff S.P."/>
            <person name="Metzger M.J."/>
        </authorList>
    </citation>
    <scope>NUCLEOTIDE SEQUENCE</scope>
    <source>
        <strain evidence="4">MELC-2E11</strain>
        <tissue evidence="4">Siphon/mantle</tissue>
    </source>
</reference>
<feature type="non-terminal residue" evidence="4">
    <location>
        <position position="159"/>
    </location>
</feature>
<dbReference type="Pfam" id="PF02931">
    <property type="entry name" value="Neur_chan_LBD"/>
    <property type="match status" value="1"/>
</dbReference>
<keyword evidence="2" id="KW-1133">Transmembrane helix</keyword>
<dbReference type="SUPFAM" id="SSF63712">
    <property type="entry name" value="Nicotinic receptor ligand binding domain-like"/>
    <property type="match status" value="1"/>
</dbReference>
<proteinExistence type="predicted"/>
<keyword evidence="2" id="KW-0812">Transmembrane</keyword>